<dbReference type="EMBL" id="RQTK01000116">
    <property type="protein sequence ID" value="RUS87247.1"/>
    <property type="molecule type" value="Genomic_DNA"/>
</dbReference>
<gene>
    <name evidence="12" type="ORF">EGW08_004999</name>
</gene>
<evidence type="ECO:0000256" key="9">
    <source>
        <dbReference type="SAM" id="MobiDB-lite"/>
    </source>
</evidence>
<dbReference type="Gene3D" id="3.30.50.10">
    <property type="entry name" value="Erythroid Transcription Factor GATA-1, subunit A"/>
    <property type="match status" value="1"/>
</dbReference>
<evidence type="ECO:0008006" key="14">
    <source>
        <dbReference type="Google" id="ProtNLM"/>
    </source>
</evidence>
<dbReference type="PRINTS" id="PR00047">
    <property type="entry name" value="STROIDFINGER"/>
</dbReference>
<accession>A0A3S0ZUT7</accession>
<evidence type="ECO:0000313" key="13">
    <source>
        <dbReference type="Proteomes" id="UP000271974"/>
    </source>
</evidence>
<dbReference type="Pfam" id="PF00105">
    <property type="entry name" value="zf-C4"/>
    <property type="match status" value="1"/>
</dbReference>
<evidence type="ECO:0000259" key="10">
    <source>
        <dbReference type="PROSITE" id="PS51030"/>
    </source>
</evidence>
<dbReference type="SMART" id="SM00430">
    <property type="entry name" value="HOLI"/>
    <property type="match status" value="1"/>
</dbReference>
<keyword evidence="1" id="KW-0479">Metal-binding</keyword>
<dbReference type="OrthoDB" id="5850793at2759"/>
<proteinExistence type="predicted"/>
<dbReference type="SMART" id="SM00399">
    <property type="entry name" value="ZnF_C4"/>
    <property type="match status" value="1"/>
</dbReference>
<feature type="compositionally biased region" description="Polar residues" evidence="9">
    <location>
        <begin position="302"/>
        <end position="334"/>
    </location>
</feature>
<reference evidence="12 13" key="1">
    <citation type="submission" date="2019-01" db="EMBL/GenBank/DDBJ databases">
        <title>A draft genome assembly of the solar-powered sea slug Elysia chlorotica.</title>
        <authorList>
            <person name="Cai H."/>
            <person name="Li Q."/>
            <person name="Fang X."/>
            <person name="Li J."/>
            <person name="Curtis N.E."/>
            <person name="Altenburger A."/>
            <person name="Shibata T."/>
            <person name="Feng M."/>
            <person name="Maeda T."/>
            <person name="Schwartz J.A."/>
            <person name="Shigenobu S."/>
            <person name="Lundholm N."/>
            <person name="Nishiyama T."/>
            <person name="Yang H."/>
            <person name="Hasebe M."/>
            <person name="Li S."/>
            <person name="Pierce S.K."/>
            <person name="Wang J."/>
        </authorList>
    </citation>
    <scope>NUCLEOTIDE SEQUENCE [LARGE SCALE GENOMIC DNA]</scope>
    <source>
        <strain evidence="12">EC2010</strain>
        <tissue evidence="12">Whole organism of an adult</tissue>
    </source>
</reference>
<dbReference type="Proteomes" id="UP000271974">
    <property type="component" value="Unassembled WGS sequence"/>
</dbReference>
<evidence type="ECO:0000256" key="1">
    <source>
        <dbReference type="ARBA" id="ARBA00022723"/>
    </source>
</evidence>
<keyword evidence="2" id="KW-0863">Zinc-finger</keyword>
<dbReference type="GO" id="GO:0000978">
    <property type="term" value="F:RNA polymerase II cis-regulatory region sequence-specific DNA binding"/>
    <property type="evidence" value="ECO:0007669"/>
    <property type="project" value="TreeGrafter"/>
</dbReference>
<dbReference type="PROSITE" id="PS51843">
    <property type="entry name" value="NR_LBD"/>
    <property type="match status" value="1"/>
</dbReference>
<dbReference type="InterPro" id="IPR035500">
    <property type="entry name" value="NHR-like_dom_sf"/>
</dbReference>
<dbReference type="InterPro" id="IPR000536">
    <property type="entry name" value="Nucl_hrmn_rcpt_lig-bd"/>
</dbReference>
<dbReference type="PROSITE" id="PS51030">
    <property type="entry name" value="NUCLEAR_REC_DBD_2"/>
    <property type="match status" value="1"/>
</dbReference>
<evidence type="ECO:0000256" key="6">
    <source>
        <dbReference type="ARBA" id="ARBA00023163"/>
    </source>
</evidence>
<dbReference type="PANTHER" id="PTHR24082:SF473">
    <property type="entry name" value="ECDYSONE-INDUCED PROTEIN 75B, ISOFORM B"/>
    <property type="match status" value="1"/>
</dbReference>
<dbReference type="InterPro" id="IPR001628">
    <property type="entry name" value="Znf_hrmn_rcpt"/>
</dbReference>
<keyword evidence="8" id="KW-0539">Nucleus</keyword>
<dbReference type="GO" id="GO:0004879">
    <property type="term" value="F:nuclear receptor activity"/>
    <property type="evidence" value="ECO:0007669"/>
    <property type="project" value="TreeGrafter"/>
</dbReference>
<evidence type="ECO:0000313" key="12">
    <source>
        <dbReference type="EMBL" id="RUS87247.1"/>
    </source>
</evidence>
<dbReference type="Pfam" id="PF00104">
    <property type="entry name" value="Hormone_recep"/>
    <property type="match status" value="1"/>
</dbReference>
<name>A0A3S0ZUT7_ELYCH</name>
<dbReference type="SUPFAM" id="SSF57716">
    <property type="entry name" value="Glucocorticoid receptor-like (DNA-binding domain)"/>
    <property type="match status" value="1"/>
</dbReference>
<feature type="domain" description="Nuclear receptor" evidence="10">
    <location>
        <begin position="20"/>
        <end position="95"/>
    </location>
</feature>
<keyword evidence="5" id="KW-0238">DNA-binding</keyword>
<dbReference type="STRING" id="188477.A0A3S0ZUT7"/>
<keyword evidence="3" id="KW-0862">Zinc</keyword>
<dbReference type="PANTHER" id="PTHR24082">
    <property type="entry name" value="NUCLEAR HORMONE RECEPTOR"/>
    <property type="match status" value="1"/>
</dbReference>
<dbReference type="GO" id="GO:0045944">
    <property type="term" value="P:positive regulation of transcription by RNA polymerase II"/>
    <property type="evidence" value="ECO:0007669"/>
    <property type="project" value="TreeGrafter"/>
</dbReference>
<dbReference type="AlphaFoldDB" id="A0A3S0ZUT7"/>
<evidence type="ECO:0000256" key="8">
    <source>
        <dbReference type="ARBA" id="ARBA00023242"/>
    </source>
</evidence>
<evidence type="ECO:0000256" key="3">
    <source>
        <dbReference type="ARBA" id="ARBA00022833"/>
    </source>
</evidence>
<dbReference type="GO" id="GO:0030154">
    <property type="term" value="P:cell differentiation"/>
    <property type="evidence" value="ECO:0007669"/>
    <property type="project" value="TreeGrafter"/>
</dbReference>
<dbReference type="InterPro" id="IPR050234">
    <property type="entry name" value="Nuclear_hormone_rcpt_NR1"/>
</dbReference>
<keyword evidence="6" id="KW-0804">Transcription</keyword>
<keyword evidence="7" id="KW-0675">Receptor</keyword>
<dbReference type="SUPFAM" id="SSF48508">
    <property type="entry name" value="Nuclear receptor ligand-binding domain"/>
    <property type="match status" value="1"/>
</dbReference>
<dbReference type="Gene3D" id="1.10.565.10">
    <property type="entry name" value="Retinoid X Receptor"/>
    <property type="match status" value="1"/>
</dbReference>
<comment type="caution">
    <text evidence="12">The sequence shown here is derived from an EMBL/GenBank/DDBJ whole genome shotgun (WGS) entry which is preliminary data.</text>
</comment>
<evidence type="ECO:0000256" key="4">
    <source>
        <dbReference type="ARBA" id="ARBA00023015"/>
    </source>
</evidence>
<evidence type="ECO:0000256" key="7">
    <source>
        <dbReference type="ARBA" id="ARBA00023170"/>
    </source>
</evidence>
<dbReference type="GO" id="GO:0000122">
    <property type="term" value="P:negative regulation of transcription by RNA polymerase II"/>
    <property type="evidence" value="ECO:0007669"/>
    <property type="project" value="TreeGrafter"/>
</dbReference>
<evidence type="ECO:0000259" key="11">
    <source>
        <dbReference type="PROSITE" id="PS51843"/>
    </source>
</evidence>
<dbReference type="GO" id="GO:0008270">
    <property type="term" value="F:zinc ion binding"/>
    <property type="evidence" value="ECO:0007669"/>
    <property type="project" value="UniProtKB-KW"/>
</dbReference>
<sequence length="688" mass="79809">MGRKRKVFKLEQEFKQRRLLPPCRVCEGPAGGFHYGVNTCEACKGFFHRCLNKKEEMKCNSEGKCPVLYTIPNICKKCRYAKCLAVGMTKQAIKTGRYTVEKRTRDILEIKTLRERRERLETNRHRSEDITLQSNSQKSLTAFTNLEDSQQSRKFSTSQSADTDGSHLAFHYDASADGLEEVSSDNTCTSQTVNDRYTSQTFNDIYTSQTVNDRYTPPTVNDTYTSLTFNDRHTSQTINDKYTSQTVNDRYTSQTINDMYTSQAVNYRYTSETINDRYTSQTVNDRYTSQTVNDRYTSQTVNDRYTSKPTHNGCENISAQNISPPSEASYSTSRTIDRYSPSSHHEALPNIPQIDDRDICDYNQYNNVHSHTVSRCPGGFECSQSTSLQAIYELYRRKDVVVESLVQARNEHIKHLLPNRTREELYRTASEHMETCKLRREIFGNMARLPDQDYDSIYANTGLDVDGRRQTYDGYLMAMEMCIRAYAKFAKCVPGFNHLRMKEKISLIKYSRNEFLFFMDFINSESQGVIFCIDQNARCKRCAHILGQTEMEQRMDQLLFLHRTFLRLKLTLEEKVVSAAVALMAPDRENHIKSEKVTMVYELLNDCLLHLFQKRCSKPLQMYAKVTDILVSFRSYNYEGFKCIKKQRLDKYSNLLDNPALREMFGGIFFDDFDDSETDAQNDDCCNT</sequence>
<feature type="domain" description="NR LBD" evidence="11">
    <location>
        <begin position="397"/>
        <end position="666"/>
    </location>
</feature>
<keyword evidence="4" id="KW-0805">Transcription regulation</keyword>
<protein>
    <recommendedName>
        <fullName evidence="14">Nuclear receptor domain-containing protein</fullName>
    </recommendedName>
</protein>
<evidence type="ECO:0000256" key="5">
    <source>
        <dbReference type="ARBA" id="ARBA00023125"/>
    </source>
</evidence>
<keyword evidence="13" id="KW-1185">Reference proteome</keyword>
<evidence type="ECO:0000256" key="2">
    <source>
        <dbReference type="ARBA" id="ARBA00022771"/>
    </source>
</evidence>
<feature type="region of interest" description="Disordered" evidence="9">
    <location>
        <begin position="302"/>
        <end position="350"/>
    </location>
</feature>
<organism evidence="12 13">
    <name type="scientific">Elysia chlorotica</name>
    <name type="common">Eastern emerald elysia</name>
    <name type="synonym">Sea slug</name>
    <dbReference type="NCBI Taxonomy" id="188477"/>
    <lineage>
        <taxon>Eukaryota</taxon>
        <taxon>Metazoa</taxon>
        <taxon>Spiralia</taxon>
        <taxon>Lophotrochozoa</taxon>
        <taxon>Mollusca</taxon>
        <taxon>Gastropoda</taxon>
        <taxon>Heterobranchia</taxon>
        <taxon>Euthyneura</taxon>
        <taxon>Panpulmonata</taxon>
        <taxon>Sacoglossa</taxon>
        <taxon>Placobranchoidea</taxon>
        <taxon>Plakobranchidae</taxon>
        <taxon>Elysia</taxon>
    </lineage>
</organism>
<dbReference type="InterPro" id="IPR013088">
    <property type="entry name" value="Znf_NHR/GATA"/>
</dbReference>
<dbReference type="GO" id="GO:0009755">
    <property type="term" value="P:hormone-mediated signaling pathway"/>
    <property type="evidence" value="ECO:0007669"/>
    <property type="project" value="TreeGrafter"/>
</dbReference>